<keyword evidence="1" id="KW-0614">Plasmid</keyword>
<protein>
    <submittedName>
        <fullName evidence="1">Mlr9555 protein</fullName>
    </submittedName>
</protein>
<dbReference type="InterPro" id="IPR036812">
    <property type="entry name" value="NAD(P)_OxRdtase_dom_sf"/>
</dbReference>
<dbReference type="eggNOG" id="COG0667">
    <property type="taxonomic scope" value="Bacteria"/>
</dbReference>
<dbReference type="AlphaFoldDB" id="Q98P97"/>
<evidence type="ECO:0000313" key="2">
    <source>
        <dbReference type="Proteomes" id="UP000000552"/>
    </source>
</evidence>
<dbReference type="KEGG" id="mlo:mlr9555"/>
<dbReference type="DNASU" id="1224391"/>
<dbReference type="Proteomes" id="UP000000552">
    <property type="component" value="Plasmid pMLb"/>
</dbReference>
<name>Q98P97_RHILO</name>
<sequence length="157" mass="16494">MPTAEEPGFGIVAGGPYSSGALVGGPNFKYAPATPATLDRVARNKAIADSYGISMKAAGLQFSLAHPAVAAVIPGAGRIAEDRAAPNEMIPAEFWPDRGGRGSSIRRRRHRARYDTISERFVAASDKTISPGVERNSAQQIGAHTLMLESSDFGIVA</sequence>
<dbReference type="SMR" id="Q98P97"/>
<geneLocation type="plasmid" evidence="1 2">
    <name>pMLb</name>
</geneLocation>
<gene>
    <name evidence="1" type="ordered locus">mlr9555</name>
</gene>
<dbReference type="SUPFAM" id="SSF51430">
    <property type="entry name" value="NAD(P)-linked oxidoreductase"/>
    <property type="match status" value="1"/>
</dbReference>
<organism evidence="1 2">
    <name type="scientific">Mesorhizobium japonicum (strain LMG 29417 / CECT 9101 / MAFF 303099)</name>
    <name type="common">Mesorhizobium loti (strain MAFF 303099)</name>
    <dbReference type="NCBI Taxonomy" id="266835"/>
    <lineage>
        <taxon>Bacteria</taxon>
        <taxon>Pseudomonadati</taxon>
        <taxon>Pseudomonadota</taxon>
        <taxon>Alphaproteobacteria</taxon>
        <taxon>Hyphomicrobiales</taxon>
        <taxon>Phyllobacteriaceae</taxon>
        <taxon>Mesorhizobium</taxon>
    </lineage>
</organism>
<dbReference type="Gene3D" id="3.20.20.100">
    <property type="entry name" value="NADP-dependent oxidoreductase domain"/>
    <property type="match status" value="1"/>
</dbReference>
<accession>Q98P97</accession>
<dbReference type="EMBL" id="AP003017">
    <property type="protein sequence ID" value="BAB54758.1"/>
    <property type="molecule type" value="Genomic_DNA"/>
</dbReference>
<dbReference type="HOGENOM" id="CLU_1676452_0_0_5"/>
<reference evidence="1 2" key="1">
    <citation type="journal article" date="2000" name="DNA Res.">
        <title>Complete genome structure of the nitrogen-fixing symbiotic bacterium Mesorhizobium loti.</title>
        <authorList>
            <person name="Kaneko T."/>
            <person name="Nakamura Y."/>
            <person name="Sato S."/>
            <person name="Asamizu E."/>
            <person name="Kato T."/>
            <person name="Sasamoto S."/>
            <person name="Watanabe A."/>
            <person name="Idesawa K."/>
            <person name="Ishikawa A."/>
            <person name="Kawashima K."/>
            <person name="Kimura T."/>
            <person name="Kishida Y."/>
            <person name="Kiyokawa C."/>
            <person name="Kohara M."/>
            <person name="Matsumoto M."/>
            <person name="Matsuno A."/>
            <person name="Mochizuki Y."/>
            <person name="Nakayama S."/>
            <person name="Nakazaki N."/>
            <person name="Shimpo S."/>
            <person name="Sugimoto M."/>
            <person name="Takeuchi C."/>
            <person name="Yamada M."/>
            <person name="Tabata S."/>
        </authorList>
    </citation>
    <scope>NUCLEOTIDE SEQUENCE [LARGE SCALE GENOMIC DNA]</scope>
    <source>
        <strain evidence="2">LMG 29417 / CECT 9101 / MAFF 303099</strain>
        <plasmid evidence="1 2">pMLb</plasmid>
    </source>
</reference>
<proteinExistence type="predicted"/>
<evidence type="ECO:0000313" key="1">
    <source>
        <dbReference type="EMBL" id="BAB54758.1"/>
    </source>
</evidence>